<evidence type="ECO:0000313" key="1">
    <source>
        <dbReference type="EMBL" id="CEK90476.1"/>
    </source>
</evidence>
<proteinExistence type="predicted"/>
<name>A0A0B7BDT9_9EUPU</name>
<dbReference type="EMBL" id="HACG01043611">
    <property type="protein sequence ID" value="CEK90476.1"/>
    <property type="molecule type" value="Transcribed_RNA"/>
</dbReference>
<dbReference type="AlphaFoldDB" id="A0A0B7BDT9"/>
<accession>A0A0B7BDT9</accession>
<reference evidence="1" key="1">
    <citation type="submission" date="2014-12" db="EMBL/GenBank/DDBJ databases">
        <title>Insight into the proteome of Arion vulgaris.</title>
        <authorList>
            <person name="Aradska J."/>
            <person name="Bulat T."/>
            <person name="Smidak R."/>
            <person name="Sarate P."/>
            <person name="Gangsoo J."/>
            <person name="Sialana F."/>
            <person name="Bilban M."/>
            <person name="Lubec G."/>
        </authorList>
    </citation>
    <scope>NUCLEOTIDE SEQUENCE</scope>
    <source>
        <tissue evidence="1">Skin</tissue>
    </source>
</reference>
<organism evidence="1">
    <name type="scientific">Arion vulgaris</name>
    <dbReference type="NCBI Taxonomy" id="1028688"/>
    <lineage>
        <taxon>Eukaryota</taxon>
        <taxon>Metazoa</taxon>
        <taxon>Spiralia</taxon>
        <taxon>Lophotrochozoa</taxon>
        <taxon>Mollusca</taxon>
        <taxon>Gastropoda</taxon>
        <taxon>Heterobranchia</taxon>
        <taxon>Euthyneura</taxon>
        <taxon>Panpulmonata</taxon>
        <taxon>Eupulmonata</taxon>
        <taxon>Stylommatophora</taxon>
        <taxon>Helicina</taxon>
        <taxon>Arionoidea</taxon>
        <taxon>Arionidae</taxon>
        <taxon>Arion</taxon>
    </lineage>
</organism>
<sequence>MSEQIDWAETPIDEGRAINTSFMPKQKQIKLIINVISKEDEIDNFFYMRE</sequence>
<protein>
    <submittedName>
        <fullName evidence="1">Uncharacterized protein</fullName>
    </submittedName>
</protein>
<gene>
    <name evidence="1" type="primary">ORF177075</name>
</gene>